<accession>A0A371GU44</accession>
<evidence type="ECO:0000313" key="2">
    <source>
        <dbReference type="Proteomes" id="UP000257109"/>
    </source>
</evidence>
<comment type="caution">
    <text evidence="1">The sequence shown here is derived from an EMBL/GenBank/DDBJ whole genome shotgun (WGS) entry which is preliminary data.</text>
</comment>
<name>A0A371GU44_MUCPR</name>
<reference evidence="1" key="1">
    <citation type="submission" date="2018-05" db="EMBL/GenBank/DDBJ databases">
        <title>Draft genome of Mucuna pruriens seed.</title>
        <authorList>
            <person name="Nnadi N.E."/>
            <person name="Vos R."/>
            <person name="Hasami M.H."/>
            <person name="Devisetty U.K."/>
            <person name="Aguiy J.C."/>
        </authorList>
    </citation>
    <scope>NUCLEOTIDE SEQUENCE [LARGE SCALE GENOMIC DNA]</scope>
    <source>
        <strain evidence="1">JCA_2017</strain>
    </source>
</reference>
<gene>
    <name evidence="1" type="ORF">CR513_23594</name>
</gene>
<organism evidence="1 2">
    <name type="scientific">Mucuna pruriens</name>
    <name type="common">Velvet bean</name>
    <name type="synonym">Dolichos pruriens</name>
    <dbReference type="NCBI Taxonomy" id="157652"/>
    <lineage>
        <taxon>Eukaryota</taxon>
        <taxon>Viridiplantae</taxon>
        <taxon>Streptophyta</taxon>
        <taxon>Embryophyta</taxon>
        <taxon>Tracheophyta</taxon>
        <taxon>Spermatophyta</taxon>
        <taxon>Magnoliopsida</taxon>
        <taxon>eudicotyledons</taxon>
        <taxon>Gunneridae</taxon>
        <taxon>Pentapetalae</taxon>
        <taxon>rosids</taxon>
        <taxon>fabids</taxon>
        <taxon>Fabales</taxon>
        <taxon>Fabaceae</taxon>
        <taxon>Papilionoideae</taxon>
        <taxon>50 kb inversion clade</taxon>
        <taxon>NPAAA clade</taxon>
        <taxon>indigoferoid/millettioid clade</taxon>
        <taxon>Phaseoleae</taxon>
        <taxon>Mucuna</taxon>
    </lineage>
</organism>
<keyword evidence="2" id="KW-1185">Reference proteome</keyword>
<evidence type="ECO:0000313" key="1">
    <source>
        <dbReference type="EMBL" id="RDX94070.1"/>
    </source>
</evidence>
<proteinExistence type="predicted"/>
<dbReference type="Proteomes" id="UP000257109">
    <property type="component" value="Unassembled WGS sequence"/>
</dbReference>
<protein>
    <recommendedName>
        <fullName evidence="3">Copia protein</fullName>
    </recommendedName>
</protein>
<evidence type="ECO:0008006" key="3">
    <source>
        <dbReference type="Google" id="ProtNLM"/>
    </source>
</evidence>
<dbReference type="AlphaFoldDB" id="A0A371GU44"/>
<sequence>MGLSSTEAKFIGMIKGLCGLLWFKELLIKIVQHDLREHVEVDHHFIKQKLEVNVFQFAFVKFGDQLVDIYKLEREY</sequence>
<dbReference type="EMBL" id="QJKJ01004463">
    <property type="protein sequence ID" value="RDX94070.1"/>
    <property type="molecule type" value="Genomic_DNA"/>
</dbReference>
<feature type="non-terminal residue" evidence="1">
    <location>
        <position position="1"/>
    </location>
</feature>